<protein>
    <recommendedName>
        <fullName evidence="4">DUF2243 domain-containing protein</fullName>
    </recommendedName>
</protein>
<feature type="transmembrane region" description="Helical" evidence="1">
    <location>
        <begin position="155"/>
        <end position="174"/>
    </location>
</feature>
<dbReference type="AlphaFoldDB" id="A0A245ZTF2"/>
<organism evidence="2 3">
    <name type="scientific">Sphingomonas mucosissima</name>
    <dbReference type="NCBI Taxonomy" id="370959"/>
    <lineage>
        <taxon>Bacteria</taxon>
        <taxon>Pseudomonadati</taxon>
        <taxon>Pseudomonadota</taxon>
        <taxon>Alphaproteobacteria</taxon>
        <taxon>Sphingomonadales</taxon>
        <taxon>Sphingomonadaceae</taxon>
        <taxon>Sphingomonas</taxon>
    </lineage>
</organism>
<evidence type="ECO:0008006" key="4">
    <source>
        <dbReference type="Google" id="ProtNLM"/>
    </source>
</evidence>
<dbReference type="InterPro" id="IPR018719">
    <property type="entry name" value="DUF2243_membrane"/>
</dbReference>
<sequence length="252" mass="27858">MADRTWIRWGAVLGFALGGFFDGILLHQILQWHHLLSLVPGVDTIRAQVVWDGYFHALMYGIAAIGLWGLWLARGHAEDRRGRGLLGAILIGFGLWHIVDSVLSHWVLGIHRVRLDSPNPLLWDLIWFTAFGLAPLLVGWLLLRKPRAGGGRYGATATAVLATLSTIGMAAWSLQPSDEQRFTTLVFAPWVSPADAMNAVRANGGRLMWADRKLAVMVVDVPQSERLLFYRRGALLVSGSGLPSGCFNWTRT</sequence>
<feature type="transmembrane region" description="Helical" evidence="1">
    <location>
        <begin position="12"/>
        <end position="33"/>
    </location>
</feature>
<dbReference type="EMBL" id="NBBJ01000001">
    <property type="protein sequence ID" value="OWK33006.1"/>
    <property type="molecule type" value="Genomic_DNA"/>
</dbReference>
<dbReference type="RefSeq" id="WP_088332943.1">
    <property type="nucleotide sequence ID" value="NZ_NBBJ01000001.1"/>
</dbReference>
<dbReference type="OrthoDB" id="5190099at2"/>
<dbReference type="Proteomes" id="UP000197783">
    <property type="component" value="Unassembled WGS sequence"/>
</dbReference>
<keyword evidence="3" id="KW-1185">Reference proteome</keyword>
<dbReference type="Pfam" id="PF10002">
    <property type="entry name" value="DUF2243"/>
    <property type="match status" value="1"/>
</dbReference>
<keyword evidence="1" id="KW-0812">Transmembrane</keyword>
<keyword evidence="1" id="KW-1133">Transmembrane helix</keyword>
<evidence type="ECO:0000313" key="3">
    <source>
        <dbReference type="Proteomes" id="UP000197783"/>
    </source>
</evidence>
<feature type="transmembrane region" description="Helical" evidence="1">
    <location>
        <begin position="53"/>
        <end position="73"/>
    </location>
</feature>
<proteinExistence type="predicted"/>
<gene>
    <name evidence="2" type="ORF">SPMU_13500</name>
</gene>
<feature type="transmembrane region" description="Helical" evidence="1">
    <location>
        <begin position="85"/>
        <end position="108"/>
    </location>
</feature>
<evidence type="ECO:0000256" key="1">
    <source>
        <dbReference type="SAM" id="Phobius"/>
    </source>
</evidence>
<keyword evidence="1" id="KW-0472">Membrane</keyword>
<feature type="transmembrane region" description="Helical" evidence="1">
    <location>
        <begin position="120"/>
        <end position="143"/>
    </location>
</feature>
<evidence type="ECO:0000313" key="2">
    <source>
        <dbReference type="EMBL" id="OWK33006.1"/>
    </source>
</evidence>
<accession>A0A245ZTF2</accession>
<name>A0A245ZTF2_9SPHN</name>
<reference evidence="2 3" key="1">
    <citation type="submission" date="2017-03" db="EMBL/GenBank/DDBJ databases">
        <title>Genome sequence of Sphingomonas mucosissima DSM 17494.</title>
        <authorList>
            <person name="Poehlein A."/>
            <person name="Wuebbeler J.H."/>
            <person name="Steinbuechel A."/>
            <person name="Daniel R."/>
        </authorList>
    </citation>
    <scope>NUCLEOTIDE SEQUENCE [LARGE SCALE GENOMIC DNA]</scope>
    <source>
        <strain evidence="2 3">DSM 17494</strain>
    </source>
</reference>
<comment type="caution">
    <text evidence="2">The sequence shown here is derived from an EMBL/GenBank/DDBJ whole genome shotgun (WGS) entry which is preliminary data.</text>
</comment>